<feature type="transmembrane region" description="Helical" evidence="7">
    <location>
        <begin position="293"/>
        <end position="311"/>
    </location>
</feature>
<keyword evidence="4 7" id="KW-0812">Transmembrane</keyword>
<keyword evidence="3" id="KW-1003">Cell membrane</keyword>
<evidence type="ECO:0000313" key="9">
    <source>
        <dbReference type="EMBL" id="MCK2215748.1"/>
    </source>
</evidence>
<dbReference type="RefSeq" id="WP_242381712.1">
    <property type="nucleotide sequence ID" value="NZ_JAKRKC020000001.1"/>
</dbReference>
<dbReference type="EMBL" id="JAKRKC020000001">
    <property type="protein sequence ID" value="MCK2215748.1"/>
    <property type="molecule type" value="Genomic_DNA"/>
</dbReference>
<evidence type="ECO:0000256" key="3">
    <source>
        <dbReference type="ARBA" id="ARBA00022475"/>
    </source>
</evidence>
<keyword evidence="6 7" id="KW-0472">Membrane</keyword>
<feature type="domain" description="ABC transmembrane type-1" evidence="8">
    <location>
        <begin position="95"/>
        <end position="307"/>
    </location>
</feature>
<feature type="transmembrane region" description="Helical" evidence="7">
    <location>
        <begin position="233"/>
        <end position="254"/>
    </location>
</feature>
<evidence type="ECO:0000256" key="6">
    <source>
        <dbReference type="ARBA" id="ARBA00023136"/>
    </source>
</evidence>
<dbReference type="Pfam" id="PF00528">
    <property type="entry name" value="BPD_transp_1"/>
    <property type="match status" value="1"/>
</dbReference>
<comment type="caution">
    <text evidence="9">The sequence shown here is derived from an EMBL/GenBank/DDBJ whole genome shotgun (WGS) entry which is preliminary data.</text>
</comment>
<name>A0ABT0FUA4_9ACTN</name>
<reference evidence="9 10" key="1">
    <citation type="submission" date="2022-04" db="EMBL/GenBank/DDBJ databases">
        <title>Genome draft of Actinomadura sp. ATCC 31491.</title>
        <authorList>
            <person name="Shi X."/>
            <person name="Du Y."/>
        </authorList>
    </citation>
    <scope>NUCLEOTIDE SEQUENCE [LARGE SCALE GENOMIC DNA]</scope>
    <source>
        <strain evidence="9 10">ATCC 31491</strain>
    </source>
</reference>
<dbReference type="PANTHER" id="PTHR43227:SF8">
    <property type="entry name" value="DIACETYLCHITOBIOSE UPTAKE SYSTEM PERMEASE PROTEIN DASB"/>
    <property type="match status" value="1"/>
</dbReference>
<dbReference type="InterPro" id="IPR035906">
    <property type="entry name" value="MetI-like_sf"/>
</dbReference>
<dbReference type="CDD" id="cd06261">
    <property type="entry name" value="TM_PBP2"/>
    <property type="match status" value="1"/>
</dbReference>
<sequence length="319" mass="34483">MAEVLRHRGIGTEAAGAGERPRRPSRRPRAHVAVFVAPFFVAFALFFLAPIGYAIHQSFFKLTSSGLGLTEPTLEFTGLGNYARALGDAAFTASIGRVLLFSLIEVPAMVVCSLALALLLDSARARFRAFFRVSFFLPYGVPGVIASLLWGFLYVPQTSPLVDALAAAGLPHDFLSPGMILPAIANIATWQFAGYNMLVLVAGLQAVPPELYEAARVDGAGELRIAWHIKVPLLRAPLILITVFTLIGTLQLFVEPLILKPMTTAINSDFTPNLAAYNQAFGQSDIHLASAEATLIAIMAFVISFGFLRLVNRKGNRAW</sequence>
<dbReference type="PANTHER" id="PTHR43227">
    <property type="entry name" value="BLL4140 PROTEIN"/>
    <property type="match status" value="1"/>
</dbReference>
<dbReference type="PROSITE" id="PS50928">
    <property type="entry name" value="ABC_TM1"/>
    <property type="match status" value="1"/>
</dbReference>
<feature type="transmembrane region" description="Helical" evidence="7">
    <location>
        <begin position="32"/>
        <end position="55"/>
    </location>
</feature>
<feature type="transmembrane region" description="Helical" evidence="7">
    <location>
        <begin position="174"/>
        <end position="193"/>
    </location>
</feature>
<feature type="transmembrane region" description="Helical" evidence="7">
    <location>
        <begin position="129"/>
        <end position="154"/>
    </location>
</feature>
<comment type="similarity">
    <text evidence="7">Belongs to the binding-protein-dependent transport system permease family.</text>
</comment>
<keyword evidence="10" id="KW-1185">Reference proteome</keyword>
<dbReference type="Gene3D" id="1.10.3720.10">
    <property type="entry name" value="MetI-like"/>
    <property type="match status" value="1"/>
</dbReference>
<protein>
    <submittedName>
        <fullName evidence="9">Sugar ABC transporter permease</fullName>
    </submittedName>
</protein>
<feature type="transmembrane region" description="Helical" evidence="7">
    <location>
        <begin position="98"/>
        <end position="120"/>
    </location>
</feature>
<accession>A0ABT0FUA4</accession>
<dbReference type="SUPFAM" id="SSF161098">
    <property type="entry name" value="MetI-like"/>
    <property type="match status" value="1"/>
</dbReference>
<evidence type="ECO:0000256" key="2">
    <source>
        <dbReference type="ARBA" id="ARBA00022448"/>
    </source>
</evidence>
<keyword evidence="5 7" id="KW-1133">Transmembrane helix</keyword>
<gene>
    <name evidence="9" type="ORF">MF672_018400</name>
</gene>
<evidence type="ECO:0000259" key="8">
    <source>
        <dbReference type="PROSITE" id="PS50928"/>
    </source>
</evidence>
<dbReference type="InterPro" id="IPR050809">
    <property type="entry name" value="UgpAE/MalFG_permease"/>
</dbReference>
<organism evidence="9 10">
    <name type="scientific">Actinomadura luzonensis</name>
    <dbReference type="NCBI Taxonomy" id="2805427"/>
    <lineage>
        <taxon>Bacteria</taxon>
        <taxon>Bacillati</taxon>
        <taxon>Actinomycetota</taxon>
        <taxon>Actinomycetes</taxon>
        <taxon>Streptosporangiales</taxon>
        <taxon>Thermomonosporaceae</taxon>
        <taxon>Actinomadura</taxon>
    </lineage>
</organism>
<evidence type="ECO:0000256" key="7">
    <source>
        <dbReference type="RuleBase" id="RU363032"/>
    </source>
</evidence>
<dbReference type="Proteomes" id="UP001317259">
    <property type="component" value="Unassembled WGS sequence"/>
</dbReference>
<comment type="subcellular location">
    <subcellularLocation>
        <location evidence="1 7">Cell membrane</location>
        <topology evidence="1 7">Multi-pass membrane protein</topology>
    </subcellularLocation>
</comment>
<evidence type="ECO:0000256" key="1">
    <source>
        <dbReference type="ARBA" id="ARBA00004651"/>
    </source>
</evidence>
<evidence type="ECO:0000256" key="4">
    <source>
        <dbReference type="ARBA" id="ARBA00022692"/>
    </source>
</evidence>
<keyword evidence="2 7" id="KW-0813">Transport</keyword>
<proteinExistence type="inferred from homology"/>
<dbReference type="InterPro" id="IPR000515">
    <property type="entry name" value="MetI-like"/>
</dbReference>
<evidence type="ECO:0000313" key="10">
    <source>
        <dbReference type="Proteomes" id="UP001317259"/>
    </source>
</evidence>
<evidence type="ECO:0000256" key="5">
    <source>
        <dbReference type="ARBA" id="ARBA00022989"/>
    </source>
</evidence>